<comment type="similarity">
    <text evidence="7">Belongs to the MoaC family.</text>
</comment>
<sequence length="161" mass="16933">MSEEPRLTHLDAAGAANMVDVADKAITDRVAVAAGEVTMRPETLDLILSGNAKKGDVIGTARLAGIMAAKRTHDLIPLCHALLLSKVAVDITPDPALTGLIVHATVRTSGQTGVEMEALTAVTVACLTIYDMAKAVDRGMRIGNVRLLEKNGGRSGHWRAD</sequence>
<keyword evidence="5 7" id="KW-0456">Lyase</keyword>
<dbReference type="InterPro" id="IPR023045">
    <property type="entry name" value="MoaC"/>
</dbReference>
<evidence type="ECO:0000313" key="9">
    <source>
        <dbReference type="EMBL" id="MDQ0345774.1"/>
    </source>
</evidence>
<evidence type="ECO:0000313" key="10">
    <source>
        <dbReference type="Proteomes" id="UP001238467"/>
    </source>
</evidence>
<evidence type="ECO:0000256" key="5">
    <source>
        <dbReference type="ARBA" id="ARBA00023239"/>
    </source>
</evidence>
<dbReference type="HAMAP" id="MF_01224_B">
    <property type="entry name" value="MoaC_B"/>
    <property type="match status" value="1"/>
</dbReference>
<keyword evidence="4 7" id="KW-0501">Molybdenum cofactor biosynthesis</keyword>
<comment type="caution">
    <text evidence="9">The sequence shown here is derived from an EMBL/GenBank/DDBJ whole genome shotgun (WGS) entry which is preliminary data.</text>
</comment>
<dbReference type="EMBL" id="JAUSUH010000001">
    <property type="protein sequence ID" value="MDQ0345774.1"/>
    <property type="molecule type" value="Genomic_DNA"/>
</dbReference>
<comment type="pathway">
    <text evidence="2 7">Cofactor biosynthesis; molybdopterin biosynthesis.</text>
</comment>
<dbReference type="NCBIfam" id="TIGR00581">
    <property type="entry name" value="moaC"/>
    <property type="match status" value="1"/>
</dbReference>
<dbReference type="Gene3D" id="3.30.70.640">
    <property type="entry name" value="Molybdopterin cofactor biosynthesis C (MoaC) domain"/>
    <property type="match status" value="1"/>
</dbReference>
<dbReference type="RefSeq" id="WP_307056648.1">
    <property type="nucleotide sequence ID" value="NZ_JAUSUH010000001.1"/>
</dbReference>
<dbReference type="CDD" id="cd01420">
    <property type="entry name" value="MoaC_PE"/>
    <property type="match status" value="1"/>
</dbReference>
<evidence type="ECO:0000256" key="3">
    <source>
        <dbReference type="ARBA" id="ARBA00012575"/>
    </source>
</evidence>
<name>A0ABU0DBH8_9HYPH</name>
<dbReference type="InterPro" id="IPR036522">
    <property type="entry name" value="MoaC_sf"/>
</dbReference>
<gene>
    <name evidence="7" type="primary">moaC</name>
    <name evidence="9" type="ORF">J2S76_000175</name>
</gene>
<evidence type="ECO:0000259" key="8">
    <source>
        <dbReference type="Pfam" id="PF01967"/>
    </source>
</evidence>
<accession>A0ABU0DBH8</accession>
<feature type="active site" evidence="7">
    <location>
        <position position="131"/>
    </location>
</feature>
<evidence type="ECO:0000256" key="6">
    <source>
        <dbReference type="ARBA" id="ARBA00055087"/>
    </source>
</evidence>
<comment type="function">
    <text evidence="6 7">Catalyzes the conversion of (8S)-3',8-cyclo-7,8-dihydroguanosine 5'-triphosphate to cyclic pyranopterin monophosphate (cPMP).</text>
</comment>
<dbReference type="Pfam" id="PF01967">
    <property type="entry name" value="MoaC"/>
    <property type="match status" value="1"/>
</dbReference>
<evidence type="ECO:0000256" key="1">
    <source>
        <dbReference type="ARBA" id="ARBA00001637"/>
    </source>
</evidence>
<dbReference type="NCBIfam" id="NF006870">
    <property type="entry name" value="PRK09364.1"/>
    <property type="match status" value="1"/>
</dbReference>
<dbReference type="InterPro" id="IPR050105">
    <property type="entry name" value="MoCo_biosynth_MoaA/MoaC"/>
</dbReference>
<dbReference type="PANTHER" id="PTHR22960:SF29">
    <property type="entry name" value="CYCLIC PYRANOPTERIN MONOPHOSPHATE SYNTHASE"/>
    <property type="match status" value="1"/>
</dbReference>
<evidence type="ECO:0000256" key="4">
    <source>
        <dbReference type="ARBA" id="ARBA00023150"/>
    </source>
</evidence>
<dbReference type="InterPro" id="IPR047594">
    <property type="entry name" value="MoaC_bact/euk"/>
</dbReference>
<reference evidence="9 10" key="1">
    <citation type="submission" date="2023-07" db="EMBL/GenBank/DDBJ databases">
        <title>Genomic Encyclopedia of Type Strains, Phase IV (KMG-IV): sequencing the most valuable type-strain genomes for metagenomic binning, comparative biology and taxonomic classification.</title>
        <authorList>
            <person name="Goeker M."/>
        </authorList>
    </citation>
    <scope>NUCLEOTIDE SEQUENCE [LARGE SCALE GENOMIC DNA]</scope>
    <source>
        <strain evidence="9 10">DSM 1277</strain>
    </source>
</reference>
<keyword evidence="10" id="KW-1185">Reference proteome</keyword>
<feature type="binding site" evidence="7">
    <location>
        <begin position="78"/>
        <end position="80"/>
    </location>
    <ligand>
        <name>substrate</name>
    </ligand>
</feature>
<proteinExistence type="inferred from homology"/>
<comment type="catalytic activity">
    <reaction evidence="1 7">
        <text>(8S)-3',8-cyclo-7,8-dihydroguanosine 5'-triphosphate = cyclic pyranopterin phosphate + diphosphate</text>
        <dbReference type="Rhea" id="RHEA:49580"/>
        <dbReference type="ChEBI" id="CHEBI:33019"/>
        <dbReference type="ChEBI" id="CHEBI:59648"/>
        <dbReference type="ChEBI" id="CHEBI:131766"/>
        <dbReference type="EC" id="4.6.1.17"/>
    </reaction>
</comment>
<feature type="binding site" evidence="7">
    <location>
        <begin position="116"/>
        <end position="117"/>
    </location>
    <ligand>
        <name>substrate</name>
    </ligand>
</feature>
<feature type="domain" description="Molybdopterin cofactor biosynthesis C (MoaC)" evidence="8">
    <location>
        <begin position="18"/>
        <end position="153"/>
    </location>
</feature>
<comment type="subunit">
    <text evidence="7">Homohexamer; trimer of dimers.</text>
</comment>
<evidence type="ECO:0000256" key="7">
    <source>
        <dbReference type="HAMAP-Rule" id="MF_01224"/>
    </source>
</evidence>
<protein>
    <recommendedName>
        <fullName evidence="3 7">Cyclic pyranopterin monophosphate synthase</fullName>
        <ecNumber evidence="3 7">4.6.1.17</ecNumber>
    </recommendedName>
    <alternativeName>
        <fullName evidence="7">Molybdenum cofactor biosynthesis protein C</fullName>
    </alternativeName>
</protein>
<dbReference type="Proteomes" id="UP001238467">
    <property type="component" value="Unassembled WGS sequence"/>
</dbReference>
<dbReference type="SUPFAM" id="SSF55040">
    <property type="entry name" value="Molybdenum cofactor biosynthesis protein C, MoaC"/>
    <property type="match status" value="1"/>
</dbReference>
<organism evidence="9 10">
    <name type="scientific">Ancylobacter vacuolatus</name>
    <dbReference type="NCBI Taxonomy" id="223389"/>
    <lineage>
        <taxon>Bacteria</taxon>
        <taxon>Pseudomonadati</taxon>
        <taxon>Pseudomonadota</taxon>
        <taxon>Alphaproteobacteria</taxon>
        <taxon>Hyphomicrobiales</taxon>
        <taxon>Xanthobacteraceae</taxon>
        <taxon>Ancylobacter</taxon>
    </lineage>
</organism>
<evidence type="ECO:0000256" key="2">
    <source>
        <dbReference type="ARBA" id="ARBA00005046"/>
    </source>
</evidence>
<dbReference type="InterPro" id="IPR002820">
    <property type="entry name" value="Mopterin_CF_biosynth-C_dom"/>
</dbReference>
<dbReference type="EC" id="4.6.1.17" evidence="3 7"/>
<dbReference type="PANTHER" id="PTHR22960">
    <property type="entry name" value="MOLYBDOPTERIN COFACTOR SYNTHESIS PROTEIN A"/>
    <property type="match status" value="1"/>
</dbReference>